<sequence length="111" mass="12386">MTTEKLWIDGGKRGISSASTKFLCSWIQPAEAGVNYVEQYNFPLFRLMGTILQKCKIAAKGKEKVEHGQAGRCDLTGGLRECSHLDVDRSSREDFFVLDVVVISAGSWTNW</sequence>
<organism evidence="1 2">
    <name type="scientific">Venturia nashicola</name>
    <dbReference type="NCBI Taxonomy" id="86259"/>
    <lineage>
        <taxon>Eukaryota</taxon>
        <taxon>Fungi</taxon>
        <taxon>Dikarya</taxon>
        <taxon>Ascomycota</taxon>
        <taxon>Pezizomycotina</taxon>
        <taxon>Dothideomycetes</taxon>
        <taxon>Pleosporomycetidae</taxon>
        <taxon>Venturiales</taxon>
        <taxon>Venturiaceae</taxon>
        <taxon>Venturia</taxon>
    </lineage>
</organism>
<gene>
    <name evidence="1" type="ORF">E6O75_ATG05975</name>
</gene>
<evidence type="ECO:0000313" key="2">
    <source>
        <dbReference type="Proteomes" id="UP000298493"/>
    </source>
</evidence>
<accession>A0A4Z1NV69</accession>
<name>A0A4Z1NV69_9PEZI</name>
<dbReference type="Proteomes" id="UP000298493">
    <property type="component" value="Unassembled WGS sequence"/>
</dbReference>
<dbReference type="AlphaFoldDB" id="A0A4Z1NV69"/>
<proteinExistence type="predicted"/>
<dbReference type="EMBL" id="SNSC02000013">
    <property type="protein sequence ID" value="TID18854.1"/>
    <property type="molecule type" value="Genomic_DNA"/>
</dbReference>
<evidence type="ECO:0000313" key="1">
    <source>
        <dbReference type="EMBL" id="TID18854.1"/>
    </source>
</evidence>
<keyword evidence="2" id="KW-1185">Reference proteome</keyword>
<comment type="caution">
    <text evidence="1">The sequence shown here is derived from an EMBL/GenBank/DDBJ whole genome shotgun (WGS) entry which is preliminary data.</text>
</comment>
<reference evidence="1 2" key="1">
    <citation type="submission" date="2019-04" db="EMBL/GenBank/DDBJ databases">
        <title>High contiguity whole genome sequence and gene annotation resource for two Venturia nashicola isolates.</title>
        <authorList>
            <person name="Prokchorchik M."/>
            <person name="Won K."/>
            <person name="Lee Y."/>
            <person name="Choi E.D."/>
            <person name="Segonzac C."/>
            <person name="Sohn K.H."/>
        </authorList>
    </citation>
    <scope>NUCLEOTIDE SEQUENCE [LARGE SCALE GENOMIC DNA]</scope>
    <source>
        <strain evidence="1 2">PRI2</strain>
    </source>
</reference>
<protein>
    <submittedName>
        <fullName evidence="1">Uncharacterized protein</fullName>
    </submittedName>
</protein>